<dbReference type="InterPro" id="IPR000215">
    <property type="entry name" value="Serpin_fam"/>
</dbReference>
<dbReference type="PANTHER" id="PTHR11461:SF211">
    <property type="entry name" value="GH10112P-RELATED"/>
    <property type="match status" value="1"/>
</dbReference>
<feature type="region of interest" description="Disordered" evidence="5">
    <location>
        <begin position="51"/>
        <end position="70"/>
    </location>
</feature>
<proteinExistence type="inferred from homology"/>
<dbReference type="Pfam" id="PF00079">
    <property type="entry name" value="Serpin"/>
    <property type="match status" value="1"/>
</dbReference>
<dbReference type="AlphaFoldDB" id="A0A6A4WAC5"/>
<dbReference type="OrthoDB" id="671595at2759"/>
<protein>
    <submittedName>
        <fullName evidence="8">Serine protease inhibitor</fullName>
    </submittedName>
</protein>
<comment type="caution">
    <text evidence="8">The sequence shown here is derived from an EMBL/GenBank/DDBJ whole genome shotgun (WGS) entry which is preliminary data.</text>
</comment>
<dbReference type="GO" id="GO:0005615">
    <property type="term" value="C:extracellular space"/>
    <property type="evidence" value="ECO:0007669"/>
    <property type="project" value="InterPro"/>
</dbReference>
<dbReference type="SUPFAM" id="SSF56574">
    <property type="entry name" value="Serpins"/>
    <property type="match status" value="1"/>
</dbReference>
<evidence type="ECO:0000313" key="8">
    <source>
        <dbReference type="EMBL" id="KAF0302169.1"/>
    </source>
</evidence>
<sequence length="430" mass="47263">MPPRTGGNGLENCRLCRLRATRSALFTMGWASRVLLVTLLLVALADAQSKSGSEPAAEPSSGGKSSGSGTNPALHVINERILLSAAYAYEDDNEVVCIFCLLQLLAAAHTMGNDLVRREIETSLQSREPGRLGEALLQLVSGAPTLSGTFAGLYQKDALPKCELQPAWRRSERCYAIERFINLRGTKVDFTQPGTTSLINSLIDNASGNMIQQMFPPLPTSSQLVFASVLVFRDTWRQRLYWQPGSFTTFYGNLSAETLIQQDYLPLLDGSSDGVIGVSLPYSMPGMRMMLFTTSDGGSVVERLRTVHYRALAGAPLTYTTVFFPRFSVWSNKYSYADMAQQMGISEMFRGGLGLGDRLRMELFVQRAIVSADVDGTDSLTPAPEAVWDGGHHPTPVQVVFDRPFVCSLVHSELDVPFFTAVIRDPTRFY</sequence>
<evidence type="ECO:0000256" key="5">
    <source>
        <dbReference type="SAM" id="MobiDB-lite"/>
    </source>
</evidence>
<gene>
    <name evidence="8" type="primary">SPI</name>
    <name evidence="8" type="ORF">FJT64_025712</name>
</gene>
<accession>A0A6A4WAC5</accession>
<evidence type="ECO:0000256" key="2">
    <source>
        <dbReference type="ARBA" id="ARBA00022690"/>
    </source>
</evidence>
<comment type="similarity">
    <text evidence="1 4">Belongs to the serpin family.</text>
</comment>
<dbReference type="Gene3D" id="2.30.39.10">
    <property type="entry name" value="Alpha-1-antitrypsin, domain 1"/>
    <property type="match status" value="1"/>
</dbReference>
<feature type="domain" description="Serpin" evidence="7">
    <location>
        <begin position="99"/>
        <end position="426"/>
    </location>
</feature>
<dbReference type="InterPro" id="IPR023796">
    <property type="entry name" value="Serpin_dom"/>
</dbReference>
<keyword evidence="9" id="KW-1185">Reference proteome</keyword>
<dbReference type="Gene3D" id="3.30.497.10">
    <property type="entry name" value="Antithrombin, subunit I, domain 2"/>
    <property type="match status" value="1"/>
</dbReference>
<dbReference type="EMBL" id="VIIS01001085">
    <property type="protein sequence ID" value="KAF0302169.1"/>
    <property type="molecule type" value="Genomic_DNA"/>
</dbReference>
<name>A0A6A4WAC5_AMPAM</name>
<feature type="signal peptide" evidence="6">
    <location>
        <begin position="1"/>
        <end position="47"/>
    </location>
</feature>
<keyword evidence="6" id="KW-0732">Signal</keyword>
<reference evidence="8 9" key="1">
    <citation type="submission" date="2019-07" db="EMBL/GenBank/DDBJ databases">
        <title>Draft genome assembly of a fouling barnacle, Amphibalanus amphitrite (Darwin, 1854): The first reference genome for Thecostraca.</title>
        <authorList>
            <person name="Kim W."/>
        </authorList>
    </citation>
    <scope>NUCLEOTIDE SEQUENCE [LARGE SCALE GENOMIC DNA]</scope>
    <source>
        <strain evidence="8">SNU_AA5</strain>
        <tissue evidence="8">Soma without cirri and trophi</tissue>
    </source>
</reference>
<dbReference type="InterPro" id="IPR042178">
    <property type="entry name" value="Serpin_sf_1"/>
</dbReference>
<dbReference type="GO" id="GO:0004867">
    <property type="term" value="F:serine-type endopeptidase inhibitor activity"/>
    <property type="evidence" value="ECO:0007669"/>
    <property type="project" value="UniProtKB-KW"/>
</dbReference>
<keyword evidence="3" id="KW-0722">Serine protease inhibitor</keyword>
<feature type="compositionally biased region" description="Low complexity" evidence="5">
    <location>
        <begin position="60"/>
        <end position="69"/>
    </location>
</feature>
<evidence type="ECO:0000256" key="3">
    <source>
        <dbReference type="ARBA" id="ARBA00022900"/>
    </source>
</evidence>
<dbReference type="InterPro" id="IPR042185">
    <property type="entry name" value="Serpin_sf_2"/>
</dbReference>
<dbReference type="InterPro" id="IPR036186">
    <property type="entry name" value="Serpin_sf"/>
</dbReference>
<keyword evidence="2" id="KW-0646">Protease inhibitor</keyword>
<evidence type="ECO:0000256" key="1">
    <source>
        <dbReference type="ARBA" id="ARBA00009500"/>
    </source>
</evidence>
<dbReference type="SMART" id="SM00093">
    <property type="entry name" value="SERPIN"/>
    <property type="match status" value="1"/>
</dbReference>
<evidence type="ECO:0000313" key="9">
    <source>
        <dbReference type="Proteomes" id="UP000440578"/>
    </source>
</evidence>
<dbReference type="PANTHER" id="PTHR11461">
    <property type="entry name" value="SERINE PROTEASE INHIBITOR, SERPIN"/>
    <property type="match status" value="1"/>
</dbReference>
<feature type="chain" id="PRO_5025563004" evidence="6">
    <location>
        <begin position="48"/>
        <end position="430"/>
    </location>
</feature>
<evidence type="ECO:0000256" key="6">
    <source>
        <dbReference type="SAM" id="SignalP"/>
    </source>
</evidence>
<evidence type="ECO:0000259" key="7">
    <source>
        <dbReference type="SMART" id="SM00093"/>
    </source>
</evidence>
<organism evidence="8 9">
    <name type="scientific">Amphibalanus amphitrite</name>
    <name type="common">Striped barnacle</name>
    <name type="synonym">Balanus amphitrite</name>
    <dbReference type="NCBI Taxonomy" id="1232801"/>
    <lineage>
        <taxon>Eukaryota</taxon>
        <taxon>Metazoa</taxon>
        <taxon>Ecdysozoa</taxon>
        <taxon>Arthropoda</taxon>
        <taxon>Crustacea</taxon>
        <taxon>Multicrustacea</taxon>
        <taxon>Cirripedia</taxon>
        <taxon>Thoracica</taxon>
        <taxon>Thoracicalcarea</taxon>
        <taxon>Balanomorpha</taxon>
        <taxon>Balanoidea</taxon>
        <taxon>Balanidae</taxon>
        <taxon>Amphibalaninae</taxon>
        <taxon>Amphibalanus</taxon>
    </lineage>
</organism>
<evidence type="ECO:0000256" key="4">
    <source>
        <dbReference type="RuleBase" id="RU000411"/>
    </source>
</evidence>
<dbReference type="Proteomes" id="UP000440578">
    <property type="component" value="Unassembled WGS sequence"/>
</dbReference>